<evidence type="ECO:0000259" key="2">
    <source>
        <dbReference type="Pfam" id="PF06713"/>
    </source>
</evidence>
<evidence type="ECO:0000256" key="1">
    <source>
        <dbReference type="SAM" id="Phobius"/>
    </source>
</evidence>
<keyword evidence="4" id="KW-1185">Reference proteome</keyword>
<proteinExistence type="predicted"/>
<dbReference type="OrthoDB" id="6658731at2"/>
<accession>A0A2S2F9Z4</accession>
<dbReference type="Pfam" id="PF06713">
    <property type="entry name" value="bPH_4"/>
    <property type="match status" value="1"/>
</dbReference>
<sequence>MQTFRSKIDWWVLGFIIAMTGLLLQLLVTMYAKGTMQEYTEHTAVYIITIAVLWWPILNTRYVVGENTLTIHCLLFKWRVPIVNIEKISKTNHSISSPALSLNRLKIEYLNEGKSKYILVSPRNPQKFYQALQQKNSKIEVAV</sequence>
<keyword evidence="1" id="KW-0812">Transmembrane</keyword>
<evidence type="ECO:0000313" key="4">
    <source>
        <dbReference type="Proteomes" id="UP000245977"/>
    </source>
</evidence>
<dbReference type="Proteomes" id="UP000245977">
    <property type="component" value="Chromosome"/>
</dbReference>
<gene>
    <name evidence="3" type="ORF">DJ533_03955</name>
</gene>
<protein>
    <submittedName>
        <fullName evidence="3">PH domain-containing protein</fullName>
    </submittedName>
</protein>
<reference evidence="3" key="1">
    <citation type="submission" date="2019-08" db="EMBL/GenBank/DDBJ databases">
        <title>The complete genome of Acinetobacter defluvii strain WCHAD010030.</title>
        <authorList>
            <person name="Hu Y."/>
            <person name="Qin J."/>
            <person name="Feng Y."/>
            <person name="Zong Z."/>
        </authorList>
    </citation>
    <scope>NUCLEOTIDE SEQUENCE</scope>
    <source>
        <strain evidence="3">WCHA30</strain>
    </source>
</reference>
<organism evidence="3 4">
    <name type="scientific">Acinetobacter defluvii</name>
    <dbReference type="NCBI Taxonomy" id="1871111"/>
    <lineage>
        <taxon>Bacteria</taxon>
        <taxon>Pseudomonadati</taxon>
        <taxon>Pseudomonadota</taxon>
        <taxon>Gammaproteobacteria</taxon>
        <taxon>Moraxellales</taxon>
        <taxon>Moraxellaceae</taxon>
        <taxon>Acinetobacter</taxon>
    </lineage>
</organism>
<dbReference type="KEGG" id="adv:DJ533_03955"/>
<feature type="transmembrane region" description="Helical" evidence="1">
    <location>
        <begin position="12"/>
        <end position="32"/>
    </location>
</feature>
<dbReference type="AlphaFoldDB" id="A0A2S2F9Z4"/>
<dbReference type="InterPro" id="IPR009589">
    <property type="entry name" value="PH_YyaB-like"/>
</dbReference>
<evidence type="ECO:0000313" key="3">
    <source>
        <dbReference type="EMBL" id="AWL27803.1"/>
    </source>
</evidence>
<keyword evidence="1" id="KW-1133">Transmembrane helix</keyword>
<keyword evidence="1" id="KW-0472">Membrane</keyword>
<feature type="domain" description="Uncharacterized protein YyaB-like PH" evidence="2">
    <location>
        <begin position="60"/>
        <end position="136"/>
    </location>
</feature>
<feature type="transmembrane region" description="Helical" evidence="1">
    <location>
        <begin position="44"/>
        <end position="64"/>
    </location>
</feature>
<name>A0A2S2F9Z4_9GAMM</name>
<dbReference type="GO" id="GO:0030153">
    <property type="term" value="P:bacteriocin immunity"/>
    <property type="evidence" value="ECO:0007669"/>
    <property type="project" value="InterPro"/>
</dbReference>
<dbReference type="EMBL" id="CP029397">
    <property type="protein sequence ID" value="AWL27803.1"/>
    <property type="molecule type" value="Genomic_DNA"/>
</dbReference>
<dbReference type="STRING" id="1871111.GCA_001704615_02247"/>
<dbReference type="RefSeq" id="WP_065993339.1">
    <property type="nucleotide sequence ID" value="NZ_CP029397.2"/>
</dbReference>